<organism evidence="4 5">
    <name type="scientific">Bifidobacterium crudilactis</name>
    <dbReference type="NCBI Taxonomy" id="327277"/>
    <lineage>
        <taxon>Bacteria</taxon>
        <taxon>Bacillati</taxon>
        <taxon>Actinomycetota</taxon>
        <taxon>Actinomycetes</taxon>
        <taxon>Bifidobacteriales</taxon>
        <taxon>Bifidobacteriaceae</taxon>
        <taxon>Bifidobacterium</taxon>
    </lineage>
</organism>
<dbReference type="Gene3D" id="3.40.50.1970">
    <property type="match status" value="1"/>
</dbReference>
<dbReference type="EMBL" id="JAAXZR010000012">
    <property type="protein sequence ID" value="NLT79215.1"/>
    <property type="molecule type" value="Genomic_DNA"/>
</dbReference>
<dbReference type="GO" id="GO:0008106">
    <property type="term" value="F:alcohol dehydrogenase (NADP+) activity"/>
    <property type="evidence" value="ECO:0007669"/>
    <property type="project" value="TreeGrafter"/>
</dbReference>
<keyword evidence="1" id="KW-0560">Oxidoreductase</keyword>
<reference evidence="4" key="2">
    <citation type="submission" date="2020-01" db="EMBL/GenBank/DDBJ databases">
        <authorList>
            <person name="Campanaro S."/>
        </authorList>
    </citation>
    <scope>NUCLEOTIDE SEQUENCE</scope>
    <source>
        <strain evidence="4">AS01afH2WH_6</strain>
    </source>
</reference>
<gene>
    <name evidence="4" type="ORF">GXW98_02875</name>
</gene>
<dbReference type="GO" id="GO:1990002">
    <property type="term" value="F:methylglyoxal reductase (NADPH) (acetol producing) activity"/>
    <property type="evidence" value="ECO:0007669"/>
    <property type="project" value="TreeGrafter"/>
</dbReference>
<evidence type="ECO:0000313" key="5">
    <source>
        <dbReference type="Proteomes" id="UP000767327"/>
    </source>
</evidence>
<protein>
    <submittedName>
        <fullName evidence="4">Iron-containing alcohol dehydrogenase</fullName>
    </submittedName>
</protein>
<feature type="domain" description="Alcohol dehydrogenase iron-type/glycerol dehydrogenase GldA" evidence="2">
    <location>
        <begin position="8"/>
        <end position="175"/>
    </location>
</feature>
<dbReference type="RefSeq" id="WP_273172914.1">
    <property type="nucleotide sequence ID" value="NZ_JAAXZR010000012.1"/>
</dbReference>
<reference evidence="4" key="1">
    <citation type="journal article" date="2020" name="Biotechnol. Biofuels">
        <title>New insights from the biogas microbiome by comprehensive genome-resolved metagenomics of nearly 1600 species originating from multiple anaerobic digesters.</title>
        <authorList>
            <person name="Campanaro S."/>
            <person name="Treu L."/>
            <person name="Rodriguez-R L.M."/>
            <person name="Kovalovszki A."/>
            <person name="Ziels R.M."/>
            <person name="Maus I."/>
            <person name="Zhu X."/>
            <person name="Kougias P.G."/>
            <person name="Basile A."/>
            <person name="Luo G."/>
            <person name="Schluter A."/>
            <person name="Konstantinidis K.T."/>
            <person name="Angelidaki I."/>
        </authorList>
    </citation>
    <scope>NUCLEOTIDE SEQUENCE</scope>
    <source>
        <strain evidence="4">AS01afH2WH_6</strain>
    </source>
</reference>
<dbReference type="CDD" id="cd08187">
    <property type="entry name" value="BDH"/>
    <property type="match status" value="1"/>
</dbReference>
<sequence>MTFTYYSPSELVFGVGAERQLERLLKEHRATSILLIYSGDYVFDLGIHDVVQAAAASVHAHLIENGDVVPNPRIDLVRSLIERAREHQVDFVLAAGGASAFDTAKAVGVGVPYHGDVWELFDGSALPETTLPVGVISTIPGSGSELSDCAVLQQGQDKRALETRVVIPKFAIVNPEYSRTAPYRYQAAAVADLAVGFLEPYFTAEDHLEAADRLLEGGFIAALTQGERFAHDPADIKTRTELHWLSATMFNHCFLATGSTNDWTTHRLEHALGGRFDLIHGEGIAAILPSIIRYVAGRQPERYAQLVVRTLGADPYDLTPEQAANLLADRLEAYFSELDLATRLGDLDITDDDFEDIAEELTHGDAQTVGNYSPLNKADVLAVLKLAL</sequence>
<evidence type="ECO:0000313" key="4">
    <source>
        <dbReference type="EMBL" id="NLT79215.1"/>
    </source>
</evidence>
<dbReference type="SUPFAM" id="SSF56796">
    <property type="entry name" value="Dehydroquinate synthase-like"/>
    <property type="match status" value="1"/>
</dbReference>
<accession>A0A971CY38</accession>
<evidence type="ECO:0000259" key="2">
    <source>
        <dbReference type="Pfam" id="PF00465"/>
    </source>
</evidence>
<dbReference type="InterPro" id="IPR056798">
    <property type="entry name" value="ADH_Fe_C"/>
</dbReference>
<evidence type="ECO:0000256" key="1">
    <source>
        <dbReference type="ARBA" id="ARBA00023002"/>
    </source>
</evidence>
<dbReference type="FunFam" id="3.40.50.1970:FF:000003">
    <property type="entry name" value="Alcohol dehydrogenase, iron-containing"/>
    <property type="match status" value="1"/>
</dbReference>
<dbReference type="GO" id="GO:0005829">
    <property type="term" value="C:cytosol"/>
    <property type="evidence" value="ECO:0007669"/>
    <property type="project" value="TreeGrafter"/>
</dbReference>
<dbReference type="PROSITE" id="PS00060">
    <property type="entry name" value="ADH_IRON_2"/>
    <property type="match status" value="1"/>
</dbReference>
<comment type="caution">
    <text evidence="4">The sequence shown here is derived from an EMBL/GenBank/DDBJ whole genome shotgun (WGS) entry which is preliminary data.</text>
</comment>
<dbReference type="PANTHER" id="PTHR43633:SF1">
    <property type="entry name" value="ALCOHOL DEHYDROGENASE YQHD"/>
    <property type="match status" value="1"/>
</dbReference>
<proteinExistence type="predicted"/>
<name>A0A971CY38_9BIFI</name>
<evidence type="ECO:0000259" key="3">
    <source>
        <dbReference type="Pfam" id="PF25137"/>
    </source>
</evidence>
<dbReference type="Proteomes" id="UP000767327">
    <property type="component" value="Unassembled WGS sequence"/>
</dbReference>
<dbReference type="AlphaFoldDB" id="A0A971CY38"/>
<dbReference type="Pfam" id="PF00465">
    <property type="entry name" value="Fe-ADH"/>
    <property type="match status" value="1"/>
</dbReference>
<dbReference type="InterPro" id="IPR018211">
    <property type="entry name" value="ADH_Fe_CS"/>
</dbReference>
<feature type="domain" description="Fe-containing alcohol dehydrogenase-like C-terminal" evidence="3">
    <location>
        <begin position="223"/>
        <end position="387"/>
    </location>
</feature>
<dbReference type="GO" id="GO:1990362">
    <property type="term" value="F:butanol dehydrogenase (NAD+) activity"/>
    <property type="evidence" value="ECO:0007669"/>
    <property type="project" value="InterPro"/>
</dbReference>
<dbReference type="PANTHER" id="PTHR43633">
    <property type="entry name" value="ALCOHOL DEHYDROGENASE YQHD"/>
    <property type="match status" value="1"/>
</dbReference>
<dbReference type="InterPro" id="IPR044731">
    <property type="entry name" value="BDH-like"/>
</dbReference>
<dbReference type="GO" id="GO:0046872">
    <property type="term" value="F:metal ion binding"/>
    <property type="evidence" value="ECO:0007669"/>
    <property type="project" value="InterPro"/>
</dbReference>
<dbReference type="InterPro" id="IPR001670">
    <property type="entry name" value="ADH_Fe/GldA"/>
</dbReference>
<dbReference type="Pfam" id="PF25137">
    <property type="entry name" value="ADH_Fe_C"/>
    <property type="match status" value="1"/>
</dbReference>
<dbReference type="Gene3D" id="1.20.1090.10">
    <property type="entry name" value="Dehydroquinate synthase-like - alpha domain"/>
    <property type="match status" value="1"/>
</dbReference>